<dbReference type="GO" id="GO:0070180">
    <property type="term" value="F:large ribosomal subunit rRNA binding"/>
    <property type="evidence" value="ECO:0007669"/>
    <property type="project" value="TreeGrafter"/>
</dbReference>
<dbReference type="Gene3D" id="3.30.1550.10">
    <property type="entry name" value="Ribosomal protein L11/L12, N-terminal domain"/>
    <property type="match status" value="1"/>
</dbReference>
<evidence type="ECO:0000256" key="6">
    <source>
        <dbReference type="ARBA" id="ARBA00041455"/>
    </source>
</evidence>
<evidence type="ECO:0000256" key="3">
    <source>
        <dbReference type="ARBA" id="ARBA00023274"/>
    </source>
</evidence>
<name>A0A674HN69_TAEGU</name>
<dbReference type="InterPro" id="IPR020783">
    <property type="entry name" value="Ribosomal_uL11_C"/>
</dbReference>
<accession>A0A674HN69</accession>
<dbReference type="PANTHER" id="PTHR11661:SF1">
    <property type="entry name" value="LARGE RIBOSOMAL SUBUNIT PROTEIN UL11M"/>
    <property type="match status" value="1"/>
</dbReference>
<evidence type="ECO:0000256" key="4">
    <source>
        <dbReference type="ARBA" id="ARBA00038782"/>
    </source>
</evidence>
<evidence type="ECO:0000259" key="10">
    <source>
        <dbReference type="Pfam" id="PF03946"/>
    </source>
</evidence>
<dbReference type="GO" id="GO:0006412">
    <property type="term" value="P:translation"/>
    <property type="evidence" value="ECO:0007669"/>
    <property type="project" value="InterPro"/>
</dbReference>
<dbReference type="Proteomes" id="UP000007754">
    <property type="component" value="Unplaced"/>
</dbReference>
<feature type="domain" description="Large ribosomal subunit protein uL11 C-terminal" evidence="9">
    <location>
        <begin position="89"/>
        <end position="160"/>
    </location>
</feature>
<proteinExistence type="inferred from homology"/>
<evidence type="ECO:0000256" key="5">
    <source>
        <dbReference type="ARBA" id="ARBA00040104"/>
    </source>
</evidence>
<dbReference type="SUPFAM" id="SSF54747">
    <property type="entry name" value="Ribosomal L11/L12e N-terminal domain"/>
    <property type="match status" value="1"/>
</dbReference>
<dbReference type="Pfam" id="PF03946">
    <property type="entry name" value="Ribosomal_L11_N"/>
    <property type="match status" value="1"/>
</dbReference>
<dbReference type="SUPFAM" id="SSF46906">
    <property type="entry name" value="Ribosomal protein L11, C-terminal domain"/>
    <property type="match status" value="1"/>
</dbReference>
<dbReference type="PANTHER" id="PTHR11661">
    <property type="entry name" value="60S RIBOSOMAL PROTEIN L12"/>
    <property type="match status" value="1"/>
</dbReference>
<reference evidence="11" key="2">
    <citation type="submission" date="2025-09" db="UniProtKB">
        <authorList>
            <consortium name="Ensembl"/>
        </authorList>
    </citation>
    <scope>IDENTIFICATION</scope>
</reference>
<comment type="subunit">
    <text evidence="4">Component of the mitochondrial ribosome large subunit (39S) which comprises a 16S rRNA and about 50 distinct proteins.</text>
</comment>
<feature type="region of interest" description="Disordered" evidence="8">
    <location>
        <begin position="1"/>
        <end position="23"/>
    </location>
</feature>
<dbReference type="Gene3D" id="1.10.10.250">
    <property type="entry name" value="Ribosomal protein L11, C-terminal domain"/>
    <property type="match status" value="1"/>
</dbReference>
<comment type="similarity">
    <text evidence="1 7">Belongs to the universal ribosomal protein uL11 family.</text>
</comment>
<dbReference type="GeneTree" id="ENSGT01000000215390"/>
<dbReference type="InterPro" id="IPR000911">
    <property type="entry name" value="Ribosomal_uL11"/>
</dbReference>
<keyword evidence="3 7" id="KW-0687">Ribonucleoprotein</keyword>
<dbReference type="GO" id="GO:0005762">
    <property type="term" value="C:mitochondrial large ribosomal subunit"/>
    <property type="evidence" value="ECO:0007669"/>
    <property type="project" value="TreeGrafter"/>
</dbReference>
<evidence type="ECO:0000313" key="12">
    <source>
        <dbReference type="Proteomes" id="UP000007754"/>
    </source>
</evidence>
<feature type="compositionally biased region" description="Acidic residues" evidence="8">
    <location>
        <begin position="188"/>
        <end position="199"/>
    </location>
</feature>
<evidence type="ECO:0000313" key="11">
    <source>
        <dbReference type="Ensembl" id="ENSTGUP00000036448.1"/>
    </source>
</evidence>
<reference evidence="11" key="1">
    <citation type="submission" date="2025-08" db="UniProtKB">
        <authorList>
            <consortium name="Ensembl"/>
        </authorList>
    </citation>
    <scope>IDENTIFICATION</scope>
</reference>
<sequence length="199" mass="20598">MSRAARSVRAAAGARPGPGAAPRPVRIIIPAGGAAPGPPLGPVLGQRGVPIAAFCKDFNERTRDIKPGVPLRVRLLVHPDRTYSLSIGTPPTSYFLKAVAGVEKGSARPGHEPAGLVSLAQLFEVAVAKQRDPAVAARGTPLPSLLGSVLGSARSLGLLVVPRLTAQAVADVQRRRRELQAAAAAPDGQEEDEGGAWRK</sequence>
<dbReference type="AlphaFoldDB" id="A0A674HN69"/>
<dbReference type="InterPro" id="IPR036796">
    <property type="entry name" value="Ribosomal_uL11_N_sf"/>
</dbReference>
<dbReference type="OMA" id="IRWALMA"/>
<evidence type="ECO:0000256" key="8">
    <source>
        <dbReference type="SAM" id="MobiDB-lite"/>
    </source>
</evidence>
<evidence type="ECO:0000256" key="2">
    <source>
        <dbReference type="ARBA" id="ARBA00022980"/>
    </source>
</evidence>
<keyword evidence="12" id="KW-1185">Reference proteome</keyword>
<dbReference type="InterPro" id="IPR020784">
    <property type="entry name" value="Ribosomal_uL11_N"/>
</dbReference>
<dbReference type="InterPro" id="IPR036769">
    <property type="entry name" value="Ribosomal_uL11_C_sf"/>
</dbReference>
<dbReference type="SMART" id="SM00649">
    <property type="entry name" value="RL11"/>
    <property type="match status" value="1"/>
</dbReference>
<protein>
    <recommendedName>
        <fullName evidence="5">Large ribosomal subunit protein uL11m</fullName>
    </recommendedName>
    <alternativeName>
        <fullName evidence="6">39S ribosomal protein L11, mitochondrial</fullName>
    </alternativeName>
</protein>
<evidence type="ECO:0000256" key="1">
    <source>
        <dbReference type="ARBA" id="ARBA00010537"/>
    </source>
</evidence>
<dbReference type="GO" id="GO:0003735">
    <property type="term" value="F:structural constituent of ribosome"/>
    <property type="evidence" value="ECO:0007669"/>
    <property type="project" value="InterPro"/>
</dbReference>
<organism evidence="11 12">
    <name type="scientific">Taeniopygia guttata</name>
    <name type="common">Zebra finch</name>
    <name type="synonym">Poephila guttata</name>
    <dbReference type="NCBI Taxonomy" id="59729"/>
    <lineage>
        <taxon>Eukaryota</taxon>
        <taxon>Metazoa</taxon>
        <taxon>Chordata</taxon>
        <taxon>Craniata</taxon>
        <taxon>Vertebrata</taxon>
        <taxon>Euteleostomi</taxon>
        <taxon>Archelosauria</taxon>
        <taxon>Archosauria</taxon>
        <taxon>Dinosauria</taxon>
        <taxon>Saurischia</taxon>
        <taxon>Theropoda</taxon>
        <taxon>Coelurosauria</taxon>
        <taxon>Aves</taxon>
        <taxon>Neognathae</taxon>
        <taxon>Neoaves</taxon>
        <taxon>Telluraves</taxon>
        <taxon>Australaves</taxon>
        <taxon>Passeriformes</taxon>
        <taxon>Passeroidea</taxon>
        <taxon>Estrildidae</taxon>
        <taxon>Estrildinae</taxon>
        <taxon>Taeniopygia</taxon>
    </lineage>
</organism>
<evidence type="ECO:0000259" key="9">
    <source>
        <dbReference type="Pfam" id="PF00298"/>
    </source>
</evidence>
<dbReference type="Pfam" id="PF00298">
    <property type="entry name" value="Ribosomal_L11"/>
    <property type="match status" value="1"/>
</dbReference>
<evidence type="ECO:0000256" key="7">
    <source>
        <dbReference type="RuleBase" id="RU003978"/>
    </source>
</evidence>
<feature type="region of interest" description="Disordered" evidence="8">
    <location>
        <begin position="178"/>
        <end position="199"/>
    </location>
</feature>
<dbReference type="HAMAP" id="MF_00736">
    <property type="entry name" value="Ribosomal_uL11"/>
    <property type="match status" value="1"/>
</dbReference>
<keyword evidence="2 7" id="KW-0689">Ribosomal protein</keyword>
<feature type="domain" description="Large ribosomal subunit protein uL11 N-terminal" evidence="10">
    <location>
        <begin position="25"/>
        <end position="83"/>
    </location>
</feature>
<dbReference type="CDD" id="cd00349">
    <property type="entry name" value="Ribosomal_L11"/>
    <property type="match status" value="1"/>
</dbReference>
<dbReference type="Ensembl" id="ENSTGUT00000028345.1">
    <property type="protein sequence ID" value="ENSTGUP00000036448.1"/>
    <property type="gene ID" value="ENSTGUG00000019544.1"/>
</dbReference>